<feature type="domain" description="TonB-dependent receptor plug" evidence="14">
    <location>
        <begin position="211"/>
        <end position="315"/>
    </location>
</feature>
<comment type="subcellular location">
    <subcellularLocation>
        <location evidence="1 10">Cell outer membrane</location>
        <topology evidence="1 10">Multi-pass membrane protein</topology>
    </subcellularLocation>
</comment>
<keyword evidence="7 10" id="KW-0472">Membrane</keyword>
<keyword evidence="8 15" id="KW-0675">Receptor</keyword>
<dbReference type="NCBIfam" id="TIGR04056">
    <property type="entry name" value="OMP_RagA_SusC"/>
    <property type="match status" value="1"/>
</dbReference>
<evidence type="ECO:0000256" key="2">
    <source>
        <dbReference type="ARBA" id="ARBA00022448"/>
    </source>
</evidence>
<dbReference type="GO" id="GO:0044718">
    <property type="term" value="P:siderophore transmembrane transport"/>
    <property type="evidence" value="ECO:0007669"/>
    <property type="project" value="TreeGrafter"/>
</dbReference>
<dbReference type="Pfam" id="PF13715">
    <property type="entry name" value="CarbopepD_reg_2"/>
    <property type="match status" value="1"/>
</dbReference>
<dbReference type="NCBIfam" id="TIGR04057">
    <property type="entry name" value="SusC_RagA_signa"/>
    <property type="match status" value="1"/>
</dbReference>
<dbReference type="OrthoDB" id="9768177at2"/>
<dbReference type="PANTHER" id="PTHR30069">
    <property type="entry name" value="TONB-DEPENDENT OUTER MEMBRANE RECEPTOR"/>
    <property type="match status" value="1"/>
</dbReference>
<dbReference type="InterPro" id="IPR039426">
    <property type="entry name" value="TonB-dep_rcpt-like"/>
</dbReference>
<protein>
    <submittedName>
        <fullName evidence="15">TonB-dependent Receptor Plug domain-containing protein</fullName>
    </submittedName>
</protein>
<evidence type="ECO:0000256" key="9">
    <source>
        <dbReference type="ARBA" id="ARBA00023237"/>
    </source>
</evidence>
<dbReference type="InterPro" id="IPR012910">
    <property type="entry name" value="Plug_dom"/>
</dbReference>
<keyword evidence="6 11" id="KW-0798">TonB box</keyword>
<evidence type="ECO:0000313" key="15">
    <source>
        <dbReference type="EMBL" id="ORL45086.1"/>
    </source>
</evidence>
<evidence type="ECO:0000256" key="8">
    <source>
        <dbReference type="ARBA" id="ARBA00023170"/>
    </source>
</evidence>
<reference evidence="15 16" key="1">
    <citation type="submission" date="2013-04" db="EMBL/GenBank/DDBJ databases">
        <title>Zunongwangia sp. 22II14-10F7 Genome Sequencing.</title>
        <authorList>
            <person name="Lai Q."/>
            <person name="Shao Z."/>
        </authorList>
    </citation>
    <scope>NUCLEOTIDE SEQUENCE [LARGE SCALE GENOMIC DNA]</scope>
    <source>
        <strain evidence="15 16">22II14-10F7</strain>
    </source>
</reference>
<evidence type="ECO:0000256" key="11">
    <source>
        <dbReference type="RuleBase" id="RU003357"/>
    </source>
</evidence>
<dbReference type="Proteomes" id="UP000192746">
    <property type="component" value="Unassembled WGS sequence"/>
</dbReference>
<dbReference type="STRING" id="1185767.IIF7_13275"/>
<evidence type="ECO:0000256" key="6">
    <source>
        <dbReference type="ARBA" id="ARBA00023077"/>
    </source>
</evidence>
<evidence type="ECO:0000256" key="7">
    <source>
        <dbReference type="ARBA" id="ARBA00023136"/>
    </source>
</evidence>
<evidence type="ECO:0000256" key="1">
    <source>
        <dbReference type="ARBA" id="ARBA00004571"/>
    </source>
</evidence>
<accession>A0A1Y1T245</accession>
<evidence type="ECO:0000313" key="16">
    <source>
        <dbReference type="Proteomes" id="UP000192746"/>
    </source>
</evidence>
<dbReference type="InterPro" id="IPR037066">
    <property type="entry name" value="Plug_dom_sf"/>
</dbReference>
<name>A0A1Y1T245_9FLAO</name>
<dbReference type="InterPro" id="IPR000531">
    <property type="entry name" value="Beta-barrel_TonB"/>
</dbReference>
<evidence type="ECO:0000256" key="4">
    <source>
        <dbReference type="ARBA" id="ARBA00022692"/>
    </source>
</evidence>
<keyword evidence="16" id="KW-1185">Reference proteome</keyword>
<dbReference type="PANTHER" id="PTHR30069:SF29">
    <property type="entry name" value="HEMOGLOBIN AND HEMOGLOBIN-HAPTOGLOBIN-BINDING PROTEIN 1-RELATED"/>
    <property type="match status" value="1"/>
</dbReference>
<dbReference type="Gene3D" id="2.170.130.10">
    <property type="entry name" value="TonB-dependent receptor, plug domain"/>
    <property type="match status" value="1"/>
</dbReference>
<dbReference type="GO" id="GO:0015344">
    <property type="term" value="F:siderophore uptake transmembrane transporter activity"/>
    <property type="evidence" value="ECO:0007669"/>
    <property type="project" value="TreeGrafter"/>
</dbReference>
<dbReference type="InterPro" id="IPR023996">
    <property type="entry name" value="TonB-dep_OMP_SusC/RagA"/>
</dbReference>
<evidence type="ECO:0000259" key="14">
    <source>
        <dbReference type="Pfam" id="PF07715"/>
    </source>
</evidence>
<dbReference type="InterPro" id="IPR036942">
    <property type="entry name" value="Beta-barrel_TonB_sf"/>
</dbReference>
<dbReference type="InterPro" id="IPR023997">
    <property type="entry name" value="TonB-dep_OMP_SusC/RagA_CS"/>
</dbReference>
<comment type="caution">
    <text evidence="15">The sequence shown here is derived from an EMBL/GenBank/DDBJ whole genome shotgun (WGS) entry which is preliminary data.</text>
</comment>
<dbReference type="GO" id="GO:0009279">
    <property type="term" value="C:cell outer membrane"/>
    <property type="evidence" value="ECO:0007669"/>
    <property type="project" value="UniProtKB-SubCell"/>
</dbReference>
<keyword evidence="2 10" id="KW-0813">Transport</keyword>
<keyword evidence="9 10" id="KW-0998">Cell outer membrane</keyword>
<dbReference type="RefSeq" id="WP_139801330.1">
    <property type="nucleotide sequence ID" value="NZ_ARYN01000011.1"/>
</dbReference>
<dbReference type="SUPFAM" id="SSF56935">
    <property type="entry name" value="Porins"/>
    <property type="match status" value="1"/>
</dbReference>
<evidence type="ECO:0000256" key="10">
    <source>
        <dbReference type="PROSITE-ProRule" id="PRU01360"/>
    </source>
</evidence>
<feature type="signal peptide" evidence="12">
    <location>
        <begin position="1"/>
        <end position="21"/>
    </location>
</feature>
<dbReference type="Pfam" id="PF00593">
    <property type="entry name" value="TonB_dep_Rec_b-barrel"/>
    <property type="match status" value="1"/>
</dbReference>
<dbReference type="EMBL" id="ARYN01000011">
    <property type="protein sequence ID" value="ORL45086.1"/>
    <property type="molecule type" value="Genomic_DNA"/>
</dbReference>
<dbReference type="SUPFAM" id="SSF49464">
    <property type="entry name" value="Carboxypeptidase regulatory domain-like"/>
    <property type="match status" value="1"/>
</dbReference>
<sequence>MKRKILLLALASFSLVTNVEANENGLKKSSSSQVEKIINLNLKNVSVEKVFKLIESQSKKRFIYRSDQAFLQKNISININNANLEETLAELQRITSLQFKVTDSGILVKETISNNQQQREIKGVVKDNNNMPIPGASVYVKGTDIGTATDFDGNFTLNIPANAETLSITFVGYQRADVAIANQSVFNITLQVDTNTLDEIVVVGYGTEKRENITASISSVAPEEIQSLPKANVTEMLQGRMPGVQVMSDNRPGGGTSIRVRGFSTINNNDPLVIIDGVPTSNGLSSINPQDIESLQVLKDAASSSIYGSRAANGVVVITTKKGTNKDSFSVSMDGYAGIQSAFNLPRMLSAQQYGDLLWQAYQNDGQTPAHDIYGNNPNQAEIPAWLNDEQTIPSGDVDWVDEIMRPALIQNYNISIQKGSEKGQHSFSLGYYDQEGVIEYTDFARYSARFNSSYNVTDWLTIGENFSGSYTKEVSVGTNSSLGSIVYDAFQFPSIVPVRDINGNFGGNPINDIGNPLGNLYRSKDNDRKNVRAFGNAFASLNFGDFEFKSSFGLDYNNFNYRSFSPVYDEILAQNTINNLGTDNSYNYQFTFTNTINYARSFGDHNLDVLVGQEAIEYYQENFSASRQNFLYEDPNFRYLSFGTENQLNSGGASEWKLNSYFGRVKYNFDEKYLLTATIRRDGTSRLANNNWGTFPAFSAGWRLDKEDFFDLGDGFTSMMLRASWGQTGNQQVPSYSTVDSYSNNTNYSDYPIAGGQNSVSTGLTQTRVPNPNLQWETTTQTTVGVDLGFFNNKLNVTAELYNKVTEDILVYNAVPLTYGGTNDGQWINDGEMQNKGYELNIEYNDQKGDFGYNFGLNISGYKNELTELHSVAYLGIPSSSLHSVNFDQEVSRSTVGQPIASFFGYEADGLFRSQQEVDDYGMQPNAQPGDIRFRDINNDGVIDDEDRTYIGSPHPDVVLGLNVKLNYKNFDLGMFFNGSIGNDLYNLTKYKTQFFNQSAYNKDSSLLGAWTPDNPNSDIPRLSLDDPNNNIRPSSYYVENGSYLKLNNLQLGYSFPEDLFRDVNVRVYAQASNVFTITDYSGMTPEIGLQNYSNSSRNLDIGVDRGIYPPSRTFVFGFNLNF</sequence>
<keyword evidence="3 10" id="KW-1134">Transmembrane beta strand</keyword>
<evidence type="ECO:0000256" key="5">
    <source>
        <dbReference type="ARBA" id="ARBA00022729"/>
    </source>
</evidence>
<gene>
    <name evidence="15" type="ORF">IIF7_13275</name>
</gene>
<feature type="domain" description="TonB-dependent receptor-like beta-barrel" evidence="13">
    <location>
        <begin position="494"/>
        <end position="1075"/>
    </location>
</feature>
<organism evidence="15 16">
    <name type="scientific">Zunongwangia atlantica 22II14-10F7</name>
    <dbReference type="NCBI Taxonomy" id="1185767"/>
    <lineage>
        <taxon>Bacteria</taxon>
        <taxon>Pseudomonadati</taxon>
        <taxon>Bacteroidota</taxon>
        <taxon>Flavobacteriia</taxon>
        <taxon>Flavobacteriales</taxon>
        <taxon>Flavobacteriaceae</taxon>
        <taxon>Zunongwangia</taxon>
    </lineage>
</organism>
<dbReference type="Gene3D" id="2.60.40.1120">
    <property type="entry name" value="Carboxypeptidase-like, regulatory domain"/>
    <property type="match status" value="1"/>
</dbReference>
<dbReference type="PROSITE" id="PS52016">
    <property type="entry name" value="TONB_DEPENDENT_REC_3"/>
    <property type="match status" value="1"/>
</dbReference>
<dbReference type="FunFam" id="2.60.40.1120:FF:000003">
    <property type="entry name" value="Outer membrane protein Omp121"/>
    <property type="match status" value="1"/>
</dbReference>
<dbReference type="AlphaFoldDB" id="A0A1Y1T245"/>
<proteinExistence type="inferred from homology"/>
<comment type="similarity">
    <text evidence="10 11">Belongs to the TonB-dependent receptor family.</text>
</comment>
<keyword evidence="5 12" id="KW-0732">Signal</keyword>
<feature type="chain" id="PRO_5012960050" evidence="12">
    <location>
        <begin position="22"/>
        <end position="1124"/>
    </location>
</feature>
<evidence type="ECO:0000256" key="12">
    <source>
        <dbReference type="SAM" id="SignalP"/>
    </source>
</evidence>
<dbReference type="InterPro" id="IPR008969">
    <property type="entry name" value="CarboxyPept-like_regulatory"/>
</dbReference>
<keyword evidence="4 10" id="KW-0812">Transmembrane</keyword>
<evidence type="ECO:0000259" key="13">
    <source>
        <dbReference type="Pfam" id="PF00593"/>
    </source>
</evidence>
<dbReference type="Gene3D" id="2.40.170.20">
    <property type="entry name" value="TonB-dependent receptor, beta-barrel domain"/>
    <property type="match status" value="1"/>
</dbReference>
<evidence type="ECO:0000256" key="3">
    <source>
        <dbReference type="ARBA" id="ARBA00022452"/>
    </source>
</evidence>
<dbReference type="Pfam" id="PF07715">
    <property type="entry name" value="Plug"/>
    <property type="match status" value="1"/>
</dbReference>